<evidence type="ECO:0000313" key="2">
    <source>
        <dbReference type="Proteomes" id="UP000809243"/>
    </source>
</evidence>
<organism evidence="1 2">
    <name type="scientific">Candidatus Iainarchaeum sp</name>
    <dbReference type="NCBI Taxonomy" id="3101447"/>
    <lineage>
        <taxon>Archaea</taxon>
        <taxon>Candidatus Iainarchaeota</taxon>
        <taxon>Candidatus Iainarchaeia</taxon>
        <taxon>Candidatus Iainarchaeales</taxon>
        <taxon>Candidatus Iainarchaeaceae</taxon>
        <taxon>Candidatus Iainarchaeum</taxon>
    </lineage>
</organism>
<gene>
    <name evidence="1" type="ORF">JW744_05835</name>
</gene>
<name>A0A938YYE1_9ARCH</name>
<evidence type="ECO:0000313" key="1">
    <source>
        <dbReference type="EMBL" id="MBN2067961.1"/>
    </source>
</evidence>
<dbReference type="AlphaFoldDB" id="A0A938YYE1"/>
<protein>
    <submittedName>
        <fullName evidence="1">Uncharacterized protein</fullName>
    </submittedName>
</protein>
<accession>A0A938YYE1</accession>
<reference evidence="1" key="1">
    <citation type="submission" date="2021-01" db="EMBL/GenBank/DDBJ databases">
        <title>Active Sulfur Cycling in an Early Earth Analoge.</title>
        <authorList>
            <person name="Hahn C.R."/>
            <person name="Youssef N.H."/>
            <person name="Elshahed M."/>
        </authorList>
    </citation>
    <scope>NUCLEOTIDE SEQUENCE</scope>
    <source>
        <strain evidence="1">Zod_Metabat.1151</strain>
    </source>
</reference>
<proteinExistence type="predicted"/>
<dbReference type="InterPro" id="IPR036390">
    <property type="entry name" value="WH_DNA-bd_sf"/>
</dbReference>
<dbReference type="SUPFAM" id="SSF46785">
    <property type="entry name" value="Winged helix' DNA-binding domain"/>
    <property type="match status" value="1"/>
</dbReference>
<dbReference type="EMBL" id="JAFGDB010000104">
    <property type="protein sequence ID" value="MBN2067961.1"/>
    <property type="molecule type" value="Genomic_DNA"/>
</dbReference>
<comment type="caution">
    <text evidence="1">The sequence shown here is derived from an EMBL/GenBank/DDBJ whole genome shotgun (WGS) entry which is preliminary data.</text>
</comment>
<dbReference type="Proteomes" id="UP000809243">
    <property type="component" value="Unassembled WGS sequence"/>
</dbReference>
<sequence length="273" mass="31232">MPLFLADLIPEKSLKAKIVKLLSDEGPLHAKEVKSLLHSLHRLDVSYQAVHKDLKELKENGVLDLKGKEYCLSLKWLSFLHSFAEVNLARLGVKCPSAKNCVMEVFTDPDDYYKIITPLFSTEKVMRFSSKSPALIIAKESDLTRPRKSYTLALKSAIKNKQLLAKYLISEDYTRDLILKYHDLEAVKKLKRFMAMENIQIRCAPTKAIISYAVSSRDFFINPTAIRHDESIAMIYIRGNMAPVIKIFDAIFAEAKEVNDLVEELEKKLRVKK</sequence>